<name>A0A4P9VG10_9GAMM</name>
<protein>
    <submittedName>
        <fullName evidence="1">Uncharacterized protein</fullName>
    </submittedName>
</protein>
<reference evidence="1 2" key="1">
    <citation type="submission" date="2017-04" db="EMBL/GenBank/DDBJ databases">
        <title>Draft genome sequence of Zooshikella ganghwensis VG4 isolated from Red Sea sediments.</title>
        <authorList>
            <person name="Rehman Z."/>
            <person name="Alam I."/>
            <person name="Kamau A."/>
            <person name="Bajic V."/>
            <person name="Leiknes T."/>
        </authorList>
    </citation>
    <scope>NUCLEOTIDE SEQUENCE [LARGE SCALE GENOMIC DNA]</scope>
    <source>
        <strain evidence="1 2">VG4</strain>
    </source>
</reference>
<dbReference type="EMBL" id="NDXW01000011">
    <property type="protein sequence ID" value="RDH41269.1"/>
    <property type="molecule type" value="Genomic_DNA"/>
</dbReference>
<dbReference type="Proteomes" id="UP000257039">
    <property type="component" value="Unassembled WGS sequence"/>
</dbReference>
<gene>
    <name evidence="1" type="ORF">B9G39_29640</name>
</gene>
<evidence type="ECO:0000313" key="1">
    <source>
        <dbReference type="EMBL" id="RDH41269.1"/>
    </source>
</evidence>
<keyword evidence="2" id="KW-1185">Reference proteome</keyword>
<accession>A0A4P9VG10</accession>
<organism evidence="1 2">
    <name type="scientific">Zooshikella ganghwensis</name>
    <dbReference type="NCBI Taxonomy" id="202772"/>
    <lineage>
        <taxon>Bacteria</taxon>
        <taxon>Pseudomonadati</taxon>
        <taxon>Pseudomonadota</taxon>
        <taxon>Gammaproteobacteria</taxon>
        <taxon>Oceanospirillales</taxon>
        <taxon>Zooshikellaceae</taxon>
        <taxon>Zooshikella</taxon>
    </lineage>
</organism>
<dbReference type="AlphaFoldDB" id="A0A4P9VG10"/>
<sequence length="77" mass="8854">MGDHLFDHIKVFNEVRRIVETCRIKGFKCCEVNTEPDDWQWLKVADNVGLTCLRSYALTLPARAPFLASRAGLVRFD</sequence>
<proteinExistence type="predicted"/>
<comment type="caution">
    <text evidence="1">The sequence shown here is derived from an EMBL/GenBank/DDBJ whole genome shotgun (WGS) entry which is preliminary data.</text>
</comment>
<evidence type="ECO:0000313" key="2">
    <source>
        <dbReference type="Proteomes" id="UP000257039"/>
    </source>
</evidence>